<keyword evidence="5" id="KW-0720">Serine protease</keyword>
<keyword evidence="7" id="KW-0732">Signal</keyword>
<dbReference type="PANTHER" id="PTHR30237">
    <property type="entry name" value="MURAMOYLTETRAPEPTIDE CARBOXYPEPTIDASE"/>
    <property type="match status" value="1"/>
</dbReference>
<dbReference type="CDD" id="cd07025">
    <property type="entry name" value="Peptidase_S66"/>
    <property type="match status" value="1"/>
</dbReference>
<evidence type="ECO:0000313" key="11">
    <source>
        <dbReference type="Proteomes" id="UP000184404"/>
    </source>
</evidence>
<dbReference type="STRING" id="1123243.SAMN02745190_00281"/>
<protein>
    <submittedName>
        <fullName evidence="10">Muramoyltetrapeptide carboxypeptidase</fullName>
    </submittedName>
</protein>
<dbReference type="Gene3D" id="3.40.50.10740">
    <property type="entry name" value="Class I glutamine amidotransferase-like"/>
    <property type="match status" value="1"/>
</dbReference>
<evidence type="ECO:0000313" key="10">
    <source>
        <dbReference type="EMBL" id="SHE36746.1"/>
    </source>
</evidence>
<dbReference type="InterPro" id="IPR003507">
    <property type="entry name" value="S66_fam"/>
</dbReference>
<dbReference type="PANTHER" id="PTHR30237:SF2">
    <property type="entry name" value="MUREIN TETRAPEPTIDE CARBOXYPEPTIDASE"/>
    <property type="match status" value="1"/>
</dbReference>
<keyword evidence="2 10" id="KW-0121">Carboxypeptidase</keyword>
<evidence type="ECO:0000256" key="1">
    <source>
        <dbReference type="ARBA" id="ARBA00010233"/>
    </source>
</evidence>
<gene>
    <name evidence="10" type="ORF">SAMN02745190_00281</name>
</gene>
<evidence type="ECO:0000256" key="6">
    <source>
        <dbReference type="PIRSR" id="PIRSR028757-1"/>
    </source>
</evidence>
<dbReference type="SUPFAM" id="SSF141986">
    <property type="entry name" value="LD-carboxypeptidase A C-terminal domain-like"/>
    <property type="match status" value="1"/>
</dbReference>
<keyword evidence="4" id="KW-0378">Hydrolase</keyword>
<dbReference type="GO" id="GO:0008236">
    <property type="term" value="F:serine-type peptidase activity"/>
    <property type="evidence" value="ECO:0007669"/>
    <property type="project" value="UniProtKB-KW"/>
</dbReference>
<dbReference type="InterPro" id="IPR027461">
    <property type="entry name" value="Carboxypeptidase_A_C_sf"/>
</dbReference>
<dbReference type="Pfam" id="PF17676">
    <property type="entry name" value="Peptidase_S66C"/>
    <property type="match status" value="1"/>
</dbReference>
<feature type="active site" description="Charge relay system" evidence="6">
    <location>
        <position position="251"/>
    </location>
</feature>
<evidence type="ECO:0000259" key="8">
    <source>
        <dbReference type="Pfam" id="PF02016"/>
    </source>
</evidence>
<accession>A0A1M4SX02</accession>
<sequence>MKRMATLAAFVAAFSFFGGVTAEMGVMDARAEARQTVQHSETRSRGSALRPGDCIGIVAPASWLEREKWEKGVRLLKKHGYRVKLAPSCTTANGFFAGTDSARASDLNHFFADDEVKAIICLRGGYGSVRVLNKLNYTEIARHPKLLIGFSDITALHTALGEKSGIVTVHGPMLGSLAGDHLTAYTEQEFFRGIESYEPLGALPTPKGAPMKAVIPGEAEGVLMGGNLSIVLSLVGTPYELKGDGALLFLEDVGVSSYQIDRALYQLWQNGLLHRVNGILFGAFTGGDDDLDPGDPTTAEVIDYYARLVGKPVIKDVPAGHVSNNAFLPFGVRATMKANDDGTASLVFDEAAALPPKNAK</sequence>
<dbReference type="InterPro" id="IPR027478">
    <property type="entry name" value="LdcA_N"/>
</dbReference>
<dbReference type="PIRSF" id="PIRSF028757">
    <property type="entry name" value="LD-carboxypeptidase"/>
    <property type="match status" value="1"/>
</dbReference>
<feature type="domain" description="LD-carboxypeptidase C-terminal" evidence="9">
    <location>
        <begin position="220"/>
        <end position="336"/>
    </location>
</feature>
<dbReference type="GO" id="GO:0006508">
    <property type="term" value="P:proteolysis"/>
    <property type="evidence" value="ECO:0007669"/>
    <property type="project" value="UniProtKB-KW"/>
</dbReference>
<feature type="active site" description="Nucleophile" evidence="6">
    <location>
        <position position="151"/>
    </location>
</feature>
<dbReference type="InterPro" id="IPR029062">
    <property type="entry name" value="Class_I_gatase-like"/>
</dbReference>
<dbReference type="EMBL" id="FQUG01000002">
    <property type="protein sequence ID" value="SHE36746.1"/>
    <property type="molecule type" value="Genomic_DNA"/>
</dbReference>
<evidence type="ECO:0000256" key="4">
    <source>
        <dbReference type="ARBA" id="ARBA00022801"/>
    </source>
</evidence>
<dbReference type="Pfam" id="PF02016">
    <property type="entry name" value="Peptidase_S66"/>
    <property type="match status" value="1"/>
</dbReference>
<dbReference type="Proteomes" id="UP000184404">
    <property type="component" value="Unassembled WGS sequence"/>
</dbReference>
<evidence type="ECO:0000259" key="9">
    <source>
        <dbReference type="Pfam" id="PF17676"/>
    </source>
</evidence>
<feature type="chain" id="PRO_5012183338" evidence="7">
    <location>
        <begin position="23"/>
        <end position="360"/>
    </location>
</feature>
<evidence type="ECO:0000256" key="7">
    <source>
        <dbReference type="SAM" id="SignalP"/>
    </source>
</evidence>
<reference evidence="10 11" key="1">
    <citation type="submission" date="2016-11" db="EMBL/GenBank/DDBJ databases">
        <authorList>
            <person name="Jaros S."/>
            <person name="Januszkiewicz K."/>
            <person name="Wedrychowicz H."/>
        </authorList>
    </citation>
    <scope>NUCLEOTIDE SEQUENCE [LARGE SCALE GENOMIC DNA]</scope>
    <source>
        <strain evidence="10 11">DSM 10502</strain>
    </source>
</reference>
<keyword evidence="3" id="KW-0645">Protease</keyword>
<keyword evidence="11" id="KW-1185">Reference proteome</keyword>
<organism evidence="10 11">
    <name type="scientific">Schwartzia succinivorans DSM 10502</name>
    <dbReference type="NCBI Taxonomy" id="1123243"/>
    <lineage>
        <taxon>Bacteria</taxon>
        <taxon>Bacillati</taxon>
        <taxon>Bacillota</taxon>
        <taxon>Negativicutes</taxon>
        <taxon>Selenomonadales</taxon>
        <taxon>Selenomonadaceae</taxon>
        <taxon>Schwartzia</taxon>
    </lineage>
</organism>
<dbReference type="Gene3D" id="3.50.30.60">
    <property type="entry name" value="LD-carboxypeptidase A C-terminal domain-like"/>
    <property type="match status" value="1"/>
</dbReference>
<evidence type="ECO:0000256" key="5">
    <source>
        <dbReference type="ARBA" id="ARBA00022825"/>
    </source>
</evidence>
<dbReference type="AlphaFoldDB" id="A0A1M4SX02"/>
<evidence type="ECO:0000256" key="3">
    <source>
        <dbReference type="ARBA" id="ARBA00022670"/>
    </source>
</evidence>
<dbReference type="SUPFAM" id="SSF52317">
    <property type="entry name" value="Class I glutamine amidotransferase-like"/>
    <property type="match status" value="1"/>
</dbReference>
<proteinExistence type="inferred from homology"/>
<feature type="active site" description="Charge relay system" evidence="6">
    <location>
        <position position="321"/>
    </location>
</feature>
<dbReference type="GO" id="GO:0004180">
    <property type="term" value="F:carboxypeptidase activity"/>
    <property type="evidence" value="ECO:0007669"/>
    <property type="project" value="UniProtKB-KW"/>
</dbReference>
<feature type="signal peptide" evidence="7">
    <location>
        <begin position="1"/>
        <end position="22"/>
    </location>
</feature>
<feature type="domain" description="LD-carboxypeptidase N-terminal" evidence="8">
    <location>
        <begin position="55"/>
        <end position="171"/>
    </location>
</feature>
<dbReference type="RefSeq" id="WP_234988190.1">
    <property type="nucleotide sequence ID" value="NZ_FQUG01000002.1"/>
</dbReference>
<name>A0A1M4SX02_9FIRM</name>
<dbReference type="InterPro" id="IPR040449">
    <property type="entry name" value="Peptidase_S66_N"/>
</dbReference>
<dbReference type="InterPro" id="IPR040921">
    <property type="entry name" value="Peptidase_S66C"/>
</dbReference>
<comment type="similarity">
    <text evidence="1">Belongs to the peptidase S66 family.</text>
</comment>
<evidence type="ECO:0000256" key="2">
    <source>
        <dbReference type="ARBA" id="ARBA00022645"/>
    </source>
</evidence>